<dbReference type="InterPro" id="IPR001608">
    <property type="entry name" value="Ala_racemase_N"/>
</dbReference>
<feature type="domain" description="Alanine racemase N-terminal" evidence="5">
    <location>
        <begin position="9"/>
        <end position="225"/>
    </location>
</feature>
<evidence type="ECO:0000313" key="6">
    <source>
        <dbReference type="EMBL" id="NJP36438.1"/>
    </source>
</evidence>
<evidence type="ECO:0000256" key="4">
    <source>
        <dbReference type="RuleBase" id="RU004514"/>
    </source>
</evidence>
<dbReference type="PROSITE" id="PS01211">
    <property type="entry name" value="UPF0001"/>
    <property type="match status" value="1"/>
</dbReference>
<reference evidence="6 7" key="1">
    <citation type="submission" date="2020-03" db="EMBL/GenBank/DDBJ databases">
        <title>Assessment of the enzymatic potential of alkaline-tolerant lipase obtained from Bacillus luteus H11 (technogenic soil) for the bioremediation of saline soils contaminated with petroleum substances.</title>
        <authorList>
            <person name="Kalwasinska A."/>
        </authorList>
    </citation>
    <scope>NUCLEOTIDE SEQUENCE [LARGE SCALE GENOMIC DNA]</scope>
    <source>
        <strain evidence="6 7">H11</strain>
    </source>
</reference>
<accession>A0A969PR59</accession>
<keyword evidence="7" id="KW-1185">Reference proteome</keyword>
<sequence>MSVSEQLEAVKEQIRAACFKSGRSEKEVTIIAVTKYVSIERAREAVEAGIEDFGENRLEGALEKYEALGNQVNWHFIGSLQSRKVKELLHAYRIIHSLDRKSLAKEIQKRSEEGQTTDCFIQLNVSGEESKAGIAADELAGFLDMLKAYPAVRVIGLMTMAPYTDDPEEVRPYFRKLRELRDETAAKHLPHAPCTELSMGMSNDYHIAVEEGATYIRLGSSLVGSE</sequence>
<comment type="similarity">
    <text evidence="2 4">Belongs to the pyridoxal phosphate-binding protein YggS/PROSC family.</text>
</comment>
<evidence type="ECO:0000256" key="2">
    <source>
        <dbReference type="HAMAP-Rule" id="MF_02087"/>
    </source>
</evidence>
<dbReference type="PANTHER" id="PTHR10146:SF14">
    <property type="entry name" value="PYRIDOXAL PHOSPHATE HOMEOSTASIS PROTEIN"/>
    <property type="match status" value="1"/>
</dbReference>
<dbReference type="Pfam" id="PF01168">
    <property type="entry name" value="Ala_racemase_N"/>
    <property type="match status" value="1"/>
</dbReference>
<dbReference type="NCBIfam" id="TIGR00044">
    <property type="entry name" value="YggS family pyridoxal phosphate-dependent enzyme"/>
    <property type="match status" value="1"/>
</dbReference>
<dbReference type="GO" id="GO:0030170">
    <property type="term" value="F:pyridoxal phosphate binding"/>
    <property type="evidence" value="ECO:0007669"/>
    <property type="project" value="UniProtKB-UniRule"/>
</dbReference>
<protein>
    <recommendedName>
        <fullName evidence="2">Pyridoxal phosphate homeostasis protein</fullName>
        <shortName evidence="2">PLP homeostasis protein</shortName>
    </recommendedName>
</protein>
<evidence type="ECO:0000259" key="5">
    <source>
        <dbReference type="Pfam" id="PF01168"/>
    </source>
</evidence>
<dbReference type="SUPFAM" id="SSF51419">
    <property type="entry name" value="PLP-binding barrel"/>
    <property type="match status" value="1"/>
</dbReference>
<keyword evidence="1 2" id="KW-0663">Pyridoxal phosphate</keyword>
<dbReference type="PANTHER" id="PTHR10146">
    <property type="entry name" value="PROLINE SYNTHETASE CO-TRANSCRIBED BACTERIAL HOMOLOG PROTEIN"/>
    <property type="match status" value="1"/>
</dbReference>
<dbReference type="HAMAP" id="MF_02087">
    <property type="entry name" value="PLP_homeostasis"/>
    <property type="match status" value="1"/>
</dbReference>
<dbReference type="InterPro" id="IPR011078">
    <property type="entry name" value="PyrdxlP_homeostasis"/>
</dbReference>
<feature type="modified residue" description="N6-(pyridoxal phosphate)lysine" evidence="2 3">
    <location>
        <position position="35"/>
    </location>
</feature>
<gene>
    <name evidence="6" type="ORF">HCN83_02410</name>
</gene>
<dbReference type="Proteomes" id="UP000752012">
    <property type="component" value="Unassembled WGS sequence"/>
</dbReference>
<evidence type="ECO:0000313" key="7">
    <source>
        <dbReference type="Proteomes" id="UP000752012"/>
    </source>
</evidence>
<dbReference type="PIRSF" id="PIRSF004848">
    <property type="entry name" value="YBL036c_PLPDEIII"/>
    <property type="match status" value="1"/>
</dbReference>
<proteinExistence type="inferred from homology"/>
<dbReference type="AlphaFoldDB" id="A0A969PR59"/>
<evidence type="ECO:0000256" key="3">
    <source>
        <dbReference type="PIRSR" id="PIRSR004848-1"/>
    </source>
</evidence>
<dbReference type="CDD" id="cd00635">
    <property type="entry name" value="PLPDE_III_YBL036c_like"/>
    <property type="match status" value="1"/>
</dbReference>
<organism evidence="6 7">
    <name type="scientific">Alkalicoccus luteus</name>
    <dbReference type="NCBI Taxonomy" id="1237094"/>
    <lineage>
        <taxon>Bacteria</taxon>
        <taxon>Bacillati</taxon>
        <taxon>Bacillota</taxon>
        <taxon>Bacilli</taxon>
        <taxon>Bacillales</taxon>
        <taxon>Bacillaceae</taxon>
        <taxon>Alkalicoccus</taxon>
    </lineage>
</organism>
<dbReference type="RefSeq" id="WP_168004721.1">
    <property type="nucleotide sequence ID" value="NZ_JAATHJ010000002.1"/>
</dbReference>
<dbReference type="Gene3D" id="3.20.20.10">
    <property type="entry name" value="Alanine racemase"/>
    <property type="match status" value="1"/>
</dbReference>
<dbReference type="InterPro" id="IPR029066">
    <property type="entry name" value="PLP-binding_barrel"/>
</dbReference>
<dbReference type="FunFam" id="3.20.20.10:FF:000011">
    <property type="entry name" value="Pyridoxal phosphate homeostasis protein"/>
    <property type="match status" value="1"/>
</dbReference>
<comment type="cofactor">
    <cofactor evidence="3">
        <name>pyridoxal 5'-phosphate</name>
        <dbReference type="ChEBI" id="CHEBI:597326"/>
    </cofactor>
</comment>
<evidence type="ECO:0000256" key="1">
    <source>
        <dbReference type="ARBA" id="ARBA00022898"/>
    </source>
</evidence>
<comment type="caution">
    <text evidence="6">The sequence shown here is derived from an EMBL/GenBank/DDBJ whole genome shotgun (WGS) entry which is preliminary data.</text>
</comment>
<dbReference type="EMBL" id="JAATHJ010000002">
    <property type="protein sequence ID" value="NJP36438.1"/>
    <property type="molecule type" value="Genomic_DNA"/>
</dbReference>
<comment type="function">
    <text evidence="2">Pyridoxal 5'-phosphate (PLP)-binding protein, which is involved in PLP homeostasis.</text>
</comment>
<name>A0A969PR59_9BACI</name>